<keyword evidence="3" id="KW-1185">Reference proteome</keyword>
<reference evidence="2 3" key="1">
    <citation type="journal article" date="2023" name="G3 (Bethesda)">
        <title>A chromosome-level genome assembly of Zasmidium syzygii isolated from banana leaves.</title>
        <authorList>
            <person name="van Westerhoven A.C."/>
            <person name="Mehrabi R."/>
            <person name="Talebi R."/>
            <person name="Steentjes M.B.F."/>
            <person name="Corcolon B."/>
            <person name="Chong P.A."/>
            <person name="Kema G.H.J."/>
            <person name="Seidl M.F."/>
        </authorList>
    </citation>
    <scope>NUCLEOTIDE SEQUENCE [LARGE SCALE GENOMIC DNA]</scope>
    <source>
        <strain evidence="2 3">P124</strain>
    </source>
</reference>
<dbReference type="EMBL" id="JAXOVC010000005">
    <property type="protein sequence ID" value="KAK4501194.1"/>
    <property type="molecule type" value="Genomic_DNA"/>
</dbReference>
<accession>A0ABR0EII5</accession>
<dbReference type="Proteomes" id="UP001305779">
    <property type="component" value="Unassembled WGS sequence"/>
</dbReference>
<feature type="compositionally biased region" description="Pro residues" evidence="1">
    <location>
        <begin position="1"/>
        <end position="20"/>
    </location>
</feature>
<evidence type="ECO:0008006" key="4">
    <source>
        <dbReference type="Google" id="ProtNLM"/>
    </source>
</evidence>
<name>A0ABR0EII5_ZASCE</name>
<evidence type="ECO:0000256" key="1">
    <source>
        <dbReference type="SAM" id="MobiDB-lite"/>
    </source>
</evidence>
<organism evidence="2 3">
    <name type="scientific">Zasmidium cellare</name>
    <name type="common">Wine cellar mold</name>
    <name type="synonym">Racodium cellare</name>
    <dbReference type="NCBI Taxonomy" id="395010"/>
    <lineage>
        <taxon>Eukaryota</taxon>
        <taxon>Fungi</taxon>
        <taxon>Dikarya</taxon>
        <taxon>Ascomycota</taxon>
        <taxon>Pezizomycotina</taxon>
        <taxon>Dothideomycetes</taxon>
        <taxon>Dothideomycetidae</taxon>
        <taxon>Mycosphaerellales</taxon>
        <taxon>Mycosphaerellaceae</taxon>
        <taxon>Zasmidium</taxon>
    </lineage>
</organism>
<sequence length="261" mass="29542">METPQPNPPTAPPDSPPPPQTFDACDRFFSIDELLTLFLESSPPLVLLNCTRVCTKWNSIIIDSPLLQQNLFLEQVESEQDDATSEQDSTPPRLNPILWQVFGPILATETEPHHSAPETTYEDLESLPWARDGTTLSARARTAFAREEASWRNMYISQPPLSRLDWWHTWTVLQPSLTPRARGWGHQDLPSTPLTLGLLWDLLESRLFRGCSARISYFVQGMDPAEDETAGKMEKFWRRRGNARVHEFDGAGEDPDASGVE</sequence>
<gene>
    <name evidence="2" type="ORF">PRZ48_007001</name>
</gene>
<feature type="region of interest" description="Disordered" evidence="1">
    <location>
        <begin position="1"/>
        <end position="21"/>
    </location>
</feature>
<comment type="caution">
    <text evidence="2">The sequence shown here is derived from an EMBL/GenBank/DDBJ whole genome shotgun (WGS) entry which is preliminary data.</text>
</comment>
<protein>
    <recommendedName>
        <fullName evidence="4">F-box domain-containing protein</fullName>
    </recommendedName>
</protein>
<evidence type="ECO:0000313" key="2">
    <source>
        <dbReference type="EMBL" id="KAK4501194.1"/>
    </source>
</evidence>
<evidence type="ECO:0000313" key="3">
    <source>
        <dbReference type="Proteomes" id="UP001305779"/>
    </source>
</evidence>
<proteinExistence type="predicted"/>